<feature type="region of interest" description="Disordered" evidence="1">
    <location>
        <begin position="92"/>
        <end position="112"/>
    </location>
</feature>
<reference evidence="2 3" key="1">
    <citation type="submission" date="2021-06" db="EMBL/GenBank/DDBJ databases">
        <title>Caerostris extrusa draft genome.</title>
        <authorList>
            <person name="Kono N."/>
            <person name="Arakawa K."/>
        </authorList>
    </citation>
    <scope>NUCLEOTIDE SEQUENCE [LARGE SCALE GENOMIC DNA]</scope>
</reference>
<dbReference type="AlphaFoldDB" id="A0AAV4WCU5"/>
<name>A0AAV4WCU5_CAEEX</name>
<evidence type="ECO:0000256" key="1">
    <source>
        <dbReference type="SAM" id="MobiDB-lite"/>
    </source>
</evidence>
<organism evidence="2 3">
    <name type="scientific">Caerostris extrusa</name>
    <name type="common">Bark spider</name>
    <name type="synonym">Caerostris bankana</name>
    <dbReference type="NCBI Taxonomy" id="172846"/>
    <lineage>
        <taxon>Eukaryota</taxon>
        <taxon>Metazoa</taxon>
        <taxon>Ecdysozoa</taxon>
        <taxon>Arthropoda</taxon>
        <taxon>Chelicerata</taxon>
        <taxon>Arachnida</taxon>
        <taxon>Araneae</taxon>
        <taxon>Araneomorphae</taxon>
        <taxon>Entelegynae</taxon>
        <taxon>Araneoidea</taxon>
        <taxon>Araneidae</taxon>
        <taxon>Caerostris</taxon>
    </lineage>
</organism>
<keyword evidence="3" id="KW-1185">Reference proteome</keyword>
<comment type="caution">
    <text evidence="2">The sequence shown here is derived from an EMBL/GenBank/DDBJ whole genome shotgun (WGS) entry which is preliminary data.</text>
</comment>
<gene>
    <name evidence="2" type="ORF">CEXT_789591</name>
</gene>
<sequence>MPSRRKKQRIPVFMIPDHRLDKPSPDIAPYSRWLPIGDGGGGEINIIFPDAKHGDFIGSVESLTLCSPLNLTLIECLPGGVDREFLCSLTPDHGLDKPSPDSPKKRGDSKRIPLDCSGGVFTQSSADKEAGPGLGPFSNAVFAFMWTITKILRQMYAIRRFQERRNRIPVFPDSDHRLDKPSPDICAVQPMASYWQ</sequence>
<accession>A0AAV4WCU5</accession>
<protein>
    <submittedName>
        <fullName evidence="2">Uncharacterized protein</fullName>
    </submittedName>
</protein>
<dbReference type="EMBL" id="BPLR01015999">
    <property type="protein sequence ID" value="GIY80336.1"/>
    <property type="molecule type" value="Genomic_DNA"/>
</dbReference>
<dbReference type="Proteomes" id="UP001054945">
    <property type="component" value="Unassembled WGS sequence"/>
</dbReference>
<evidence type="ECO:0000313" key="3">
    <source>
        <dbReference type="Proteomes" id="UP001054945"/>
    </source>
</evidence>
<feature type="compositionally biased region" description="Basic and acidic residues" evidence="1">
    <location>
        <begin position="93"/>
        <end position="112"/>
    </location>
</feature>
<proteinExistence type="predicted"/>
<evidence type="ECO:0000313" key="2">
    <source>
        <dbReference type="EMBL" id="GIY80336.1"/>
    </source>
</evidence>